<feature type="compositionally biased region" description="Polar residues" evidence="1">
    <location>
        <begin position="1134"/>
        <end position="1149"/>
    </location>
</feature>
<sequence>MIRFSSISTGRNGEQYTTEVPLQVIGRLIWRQKHSCALFLLQPHPTMLRDVGMFLISAESLSRFSSLNSISIHAWSMGASDLFISHSTDREIMDHFHGTCRKDDHSCDCDQFSLQASYIDGPRIHLIEEMQRQKFLETSEESDGTPSLTATLSAASSSSISPENNVYRIPSNTYSSRAPEPFVFEDSVFSIAPGFSPSTNIFFNQATIPDLPFDNHFLDFDAYPFDLCSRPDQVPLPVDGIIELPLATQESNENPRYASTYWPAVFSDQTELNATEDLHTSRRKGNMLVSIPEASAAEVESEQQYIVGLASEMQRRLRHLSDAGVSRSWNSSFSSVIRAFTIRLGHESSNDISHNTWQIIHKNSGKETDGTKGNLHDMSVEDKMSLWEDQKNPNCTPSPQYTQLKEDTRDRIESSTRQIEYEAILESRAFHWLLEHLERQASLWWDDNDLGICVKEEIQRKVMDLFALKIDERHTSEIQKIKFQLLDWPLLGIGSDKQHLQHNDKTKPLRQVTLESAVVVCCADKSQVVTIRDYMDQTWPSSWKQAFDLLQFCADVGETRVLDNRHQVVGPPGHPNLLASVEDGHLTVTVEGYPYFIAEYGEQLAWLSAAVAQNSRAAYRRPTITRQREIGSDETIFCFDIVLEEEPLQSLPPQERSFAGILGQDFNISLWSEVATGKNARLMIGYDATQVIDLVRYQTGRHIITQIGDSTWPETPSGFSSSGGKSKGPAVDVNSSTPSVQIMDTIELSPWHSNTYGNQSKSEHCKSGLIDLHNGGGDGAADSAAAESADSLDTDLLSVSDESDDIDFQPLYEDHPILPLIQAIARTLLRDYRLQTQHRGETSSSGASSSASALDQTQEAKGPSNPQLPVNRKRKPETELKSGREPGKSSGSAQEAKKQQLTLACPFWKFNTDKYHVCVTKKLTRVRDVKQHLKRSHTPEHYCQRCFKIFDNEDSLRGHVSNPEGWTCLLNETGALDGISHEQSRNLHRKSAPGQTDENQWFAIWDILFPGKTKPRSAYMNPDMCEELSAFQEHLNYNAAQIVQDSLETAGFLWHLTTEEESQNLRRVVNEALYAMQQEWISNRTTMRPIASARHSHHQSHPGNSQPVRGLTTPTDSGIGLESQTDGSYRRPSTVPQQANLSGLEQQDSSTGIESQVLTILEDAARNMPVFDGGPTTNSLAAQPASNFWVPQAHLAGLTGLFGPDSRMNGFGAANSTVPLIDLSFWGFDENVGHVAPALTGAATAEIPSNKAVGVGGIAVLAWSFQVTDSH</sequence>
<evidence type="ECO:0000256" key="1">
    <source>
        <dbReference type="SAM" id="MobiDB-lite"/>
    </source>
</evidence>
<feature type="compositionally biased region" description="Polar residues" evidence="1">
    <location>
        <begin position="392"/>
        <end position="403"/>
    </location>
</feature>
<feature type="compositionally biased region" description="Low complexity" evidence="1">
    <location>
        <begin position="843"/>
        <end position="853"/>
    </location>
</feature>
<protein>
    <submittedName>
        <fullName evidence="2">Uncharacterized protein</fullName>
    </submittedName>
</protein>
<feature type="region of interest" description="Disordered" evidence="1">
    <location>
        <begin position="836"/>
        <end position="895"/>
    </location>
</feature>
<dbReference type="GeneID" id="73348134"/>
<dbReference type="RefSeq" id="XP_049150270.1">
    <property type="nucleotide sequence ID" value="XM_049293124.1"/>
</dbReference>
<proteinExistence type="predicted"/>
<dbReference type="AlphaFoldDB" id="A0A9Q8T5P3"/>
<dbReference type="Proteomes" id="UP000830671">
    <property type="component" value="Chromosome 7"/>
</dbReference>
<feature type="compositionally biased region" description="Polar residues" evidence="1">
    <location>
        <begin position="1101"/>
        <end position="1127"/>
    </location>
</feature>
<feature type="compositionally biased region" description="Polar residues" evidence="1">
    <location>
        <begin position="854"/>
        <end position="868"/>
    </location>
</feature>
<dbReference type="KEGG" id="clup:CLUP02_14192"/>
<feature type="region of interest" description="Disordered" evidence="1">
    <location>
        <begin position="388"/>
        <end position="409"/>
    </location>
</feature>
<feature type="compositionally biased region" description="Basic and acidic residues" evidence="1">
    <location>
        <begin position="876"/>
        <end position="887"/>
    </location>
</feature>
<reference evidence="2" key="1">
    <citation type="journal article" date="2021" name="Mol. Plant Microbe Interact.">
        <title>Complete Genome Sequence of the Plant-Pathogenic Fungus Colletotrichum lupini.</title>
        <authorList>
            <person name="Baroncelli R."/>
            <person name="Pensec F."/>
            <person name="Da Lio D."/>
            <person name="Boufleur T."/>
            <person name="Vicente I."/>
            <person name="Sarrocco S."/>
            <person name="Picot A."/>
            <person name="Baraldi E."/>
            <person name="Sukno S."/>
            <person name="Thon M."/>
            <person name="Le Floch G."/>
        </authorList>
    </citation>
    <scope>NUCLEOTIDE SEQUENCE</scope>
    <source>
        <strain evidence="2">IMI 504893</strain>
    </source>
</reference>
<dbReference type="PANTHER" id="PTHR38166:SF1">
    <property type="entry name" value="C2H2-TYPE DOMAIN-CONTAINING PROTEIN"/>
    <property type="match status" value="1"/>
</dbReference>
<feature type="region of interest" description="Disordered" evidence="1">
    <location>
        <begin position="135"/>
        <end position="156"/>
    </location>
</feature>
<evidence type="ECO:0000313" key="3">
    <source>
        <dbReference type="Proteomes" id="UP000830671"/>
    </source>
</evidence>
<feature type="compositionally biased region" description="Low complexity" evidence="1">
    <location>
        <begin position="717"/>
        <end position="728"/>
    </location>
</feature>
<gene>
    <name evidence="2" type="ORF">CLUP02_14192</name>
</gene>
<name>A0A9Q8T5P3_9PEZI</name>
<organism evidence="2 3">
    <name type="scientific">Colletotrichum lupini</name>
    <dbReference type="NCBI Taxonomy" id="145971"/>
    <lineage>
        <taxon>Eukaryota</taxon>
        <taxon>Fungi</taxon>
        <taxon>Dikarya</taxon>
        <taxon>Ascomycota</taxon>
        <taxon>Pezizomycotina</taxon>
        <taxon>Sordariomycetes</taxon>
        <taxon>Hypocreomycetidae</taxon>
        <taxon>Glomerellales</taxon>
        <taxon>Glomerellaceae</taxon>
        <taxon>Colletotrichum</taxon>
        <taxon>Colletotrichum acutatum species complex</taxon>
    </lineage>
</organism>
<feature type="region of interest" description="Disordered" evidence="1">
    <location>
        <begin position="708"/>
        <end position="736"/>
    </location>
</feature>
<dbReference type="PANTHER" id="PTHR38166">
    <property type="entry name" value="C2H2-TYPE DOMAIN-CONTAINING PROTEIN-RELATED"/>
    <property type="match status" value="1"/>
</dbReference>
<feature type="region of interest" description="Disordered" evidence="1">
    <location>
        <begin position="1091"/>
        <end position="1149"/>
    </location>
</feature>
<accession>A0A9Q8T5P3</accession>
<keyword evidence="3" id="KW-1185">Reference proteome</keyword>
<evidence type="ECO:0000313" key="2">
    <source>
        <dbReference type="EMBL" id="UQC88667.1"/>
    </source>
</evidence>
<feature type="compositionally biased region" description="Low complexity" evidence="1">
    <location>
        <begin position="145"/>
        <end position="156"/>
    </location>
</feature>
<dbReference type="EMBL" id="CP019479">
    <property type="protein sequence ID" value="UQC88667.1"/>
    <property type="molecule type" value="Genomic_DNA"/>
</dbReference>